<evidence type="ECO:0000256" key="9">
    <source>
        <dbReference type="ARBA" id="ARBA00029321"/>
    </source>
</evidence>
<comment type="similarity">
    <text evidence="2 10">Belongs to the GPI family.</text>
</comment>
<evidence type="ECO:0000256" key="7">
    <source>
        <dbReference type="ARBA" id="ARBA00023235"/>
    </source>
</evidence>
<proteinExistence type="inferred from homology"/>
<dbReference type="Gene3D" id="1.10.1390.10">
    <property type="match status" value="1"/>
</dbReference>
<dbReference type="FunFam" id="1.10.1390.10:FF:000001">
    <property type="entry name" value="Glucose-6-phosphate isomerase"/>
    <property type="match status" value="1"/>
</dbReference>
<evidence type="ECO:0000256" key="12">
    <source>
        <dbReference type="SAM" id="Phobius"/>
    </source>
</evidence>
<dbReference type="GO" id="GO:0048029">
    <property type="term" value="F:monosaccharide binding"/>
    <property type="evidence" value="ECO:0007669"/>
    <property type="project" value="TreeGrafter"/>
</dbReference>
<comment type="catalytic activity">
    <reaction evidence="9 10">
        <text>alpha-D-glucose 6-phosphate = beta-D-fructose 6-phosphate</text>
        <dbReference type="Rhea" id="RHEA:11816"/>
        <dbReference type="ChEBI" id="CHEBI:57634"/>
        <dbReference type="ChEBI" id="CHEBI:58225"/>
        <dbReference type="EC" id="5.3.1.9"/>
    </reaction>
</comment>
<dbReference type="InterPro" id="IPR023096">
    <property type="entry name" value="G6P_Isomerase_C"/>
</dbReference>
<name>A0A7H8QMM3_TALRU</name>
<comment type="pathway">
    <text evidence="1 10">Carbohydrate degradation; glycolysis; D-glyceraldehyde 3-phosphate and glycerone phosphate from D-glucose: step 2/4.</text>
</comment>
<dbReference type="InterPro" id="IPR018189">
    <property type="entry name" value="Phosphoglucose_isomerase_CS"/>
</dbReference>
<dbReference type="GO" id="GO:0006094">
    <property type="term" value="P:gluconeogenesis"/>
    <property type="evidence" value="ECO:0007669"/>
    <property type="project" value="UniProtKB-KW"/>
</dbReference>
<dbReference type="InterPro" id="IPR035482">
    <property type="entry name" value="SIS_PGI_2"/>
</dbReference>
<dbReference type="CDD" id="cd05016">
    <property type="entry name" value="SIS_PGI_2"/>
    <property type="match status" value="1"/>
</dbReference>
<dbReference type="GO" id="GO:0004347">
    <property type="term" value="F:glucose-6-phosphate isomerase activity"/>
    <property type="evidence" value="ECO:0007669"/>
    <property type="project" value="UniProtKB-EC"/>
</dbReference>
<dbReference type="InterPro" id="IPR001672">
    <property type="entry name" value="G6P_Isomerase"/>
</dbReference>
<dbReference type="GO" id="GO:0005829">
    <property type="term" value="C:cytosol"/>
    <property type="evidence" value="ECO:0007669"/>
    <property type="project" value="TreeGrafter"/>
</dbReference>
<dbReference type="GeneID" id="55989384"/>
<organism evidence="13 14">
    <name type="scientific">Talaromyces rugulosus</name>
    <name type="common">Penicillium rugulosum</name>
    <dbReference type="NCBI Taxonomy" id="121627"/>
    <lineage>
        <taxon>Eukaryota</taxon>
        <taxon>Fungi</taxon>
        <taxon>Dikarya</taxon>
        <taxon>Ascomycota</taxon>
        <taxon>Pezizomycotina</taxon>
        <taxon>Eurotiomycetes</taxon>
        <taxon>Eurotiomycetidae</taxon>
        <taxon>Eurotiales</taxon>
        <taxon>Trichocomaceae</taxon>
        <taxon>Talaromyces</taxon>
        <taxon>Talaromyces sect. Islandici</taxon>
    </lineage>
</organism>
<keyword evidence="14" id="KW-1185">Reference proteome</keyword>
<feature type="transmembrane region" description="Helical" evidence="12">
    <location>
        <begin position="863"/>
        <end position="884"/>
    </location>
</feature>
<dbReference type="InterPro" id="IPR035476">
    <property type="entry name" value="SIS_PGI_1"/>
</dbReference>
<evidence type="ECO:0000256" key="8">
    <source>
        <dbReference type="ARBA" id="ARBA00024178"/>
    </source>
</evidence>
<dbReference type="Pfam" id="PF00342">
    <property type="entry name" value="PGI"/>
    <property type="match status" value="1"/>
</dbReference>
<dbReference type="FunFam" id="3.40.50.10490:FF:000004">
    <property type="entry name" value="Glucose-6-phosphate isomerase"/>
    <property type="match status" value="1"/>
</dbReference>
<keyword evidence="12" id="KW-0472">Membrane</keyword>
<evidence type="ECO:0000313" key="13">
    <source>
        <dbReference type="EMBL" id="QKX54785.1"/>
    </source>
</evidence>
<accession>A0A7H8QMM3</accession>
<dbReference type="HAMAP" id="MF_00473">
    <property type="entry name" value="G6P_isomerase"/>
    <property type="match status" value="1"/>
</dbReference>
<dbReference type="RefSeq" id="XP_035340964.1">
    <property type="nucleotide sequence ID" value="XM_035485071.1"/>
</dbReference>
<dbReference type="PANTHER" id="PTHR11469:SF1">
    <property type="entry name" value="GLUCOSE-6-PHOSPHATE ISOMERASE"/>
    <property type="match status" value="1"/>
</dbReference>
<dbReference type="PROSITE" id="PS51463">
    <property type="entry name" value="P_GLUCOSE_ISOMERASE_3"/>
    <property type="match status" value="1"/>
</dbReference>
<keyword evidence="12" id="KW-1133">Transmembrane helix</keyword>
<dbReference type="InterPro" id="IPR046348">
    <property type="entry name" value="SIS_dom_sf"/>
</dbReference>
<feature type="region of interest" description="Disordered" evidence="11">
    <location>
        <begin position="681"/>
        <end position="727"/>
    </location>
</feature>
<dbReference type="GO" id="GO:0097367">
    <property type="term" value="F:carbohydrate derivative binding"/>
    <property type="evidence" value="ECO:0007669"/>
    <property type="project" value="InterPro"/>
</dbReference>
<reference evidence="14" key="1">
    <citation type="submission" date="2020-06" db="EMBL/GenBank/DDBJ databases">
        <title>A chromosome-scale genome assembly of Talaromyces rugulosus W13939.</title>
        <authorList>
            <person name="Wang B."/>
            <person name="Guo L."/>
            <person name="Ye K."/>
            <person name="Wang L."/>
        </authorList>
    </citation>
    <scope>NUCLEOTIDE SEQUENCE [LARGE SCALE GENOMIC DNA]</scope>
    <source>
        <strain evidence="14">W13939</strain>
    </source>
</reference>
<keyword evidence="6 10" id="KW-0324">Glycolysis</keyword>
<dbReference type="NCBIfam" id="NF001211">
    <property type="entry name" value="PRK00179.1"/>
    <property type="match status" value="1"/>
</dbReference>
<dbReference type="KEGG" id="trg:TRUGW13939_01874"/>
<dbReference type="UniPathway" id="UPA00109">
    <property type="reaction ID" value="UER00181"/>
</dbReference>
<dbReference type="AlphaFoldDB" id="A0A7H8QMM3"/>
<dbReference type="EC" id="5.3.1.9" evidence="3 10"/>
<dbReference type="EMBL" id="CP055898">
    <property type="protein sequence ID" value="QKX54785.1"/>
    <property type="molecule type" value="Genomic_DNA"/>
</dbReference>
<dbReference type="PANTHER" id="PTHR11469">
    <property type="entry name" value="GLUCOSE-6-PHOSPHATE ISOMERASE"/>
    <property type="match status" value="1"/>
</dbReference>
<dbReference type="OrthoDB" id="5831190at2759"/>
<evidence type="ECO:0000256" key="5">
    <source>
        <dbReference type="ARBA" id="ARBA00022432"/>
    </source>
</evidence>
<evidence type="ECO:0000313" key="14">
    <source>
        <dbReference type="Proteomes" id="UP000509510"/>
    </source>
</evidence>
<evidence type="ECO:0000256" key="6">
    <source>
        <dbReference type="ARBA" id="ARBA00023152"/>
    </source>
</evidence>
<protein>
    <recommendedName>
        <fullName evidence="4 10">Glucose-6-phosphate isomerase</fullName>
        <ecNumber evidence="3 10">5.3.1.9</ecNumber>
    </recommendedName>
</protein>
<feature type="compositionally biased region" description="Low complexity" evidence="11">
    <location>
        <begin position="691"/>
        <end position="700"/>
    </location>
</feature>
<dbReference type="PROSITE" id="PS00174">
    <property type="entry name" value="P_GLUCOSE_ISOMERASE_2"/>
    <property type="match status" value="1"/>
</dbReference>
<evidence type="ECO:0000256" key="4">
    <source>
        <dbReference type="ARBA" id="ARBA00018388"/>
    </source>
</evidence>
<dbReference type="CDD" id="cd05015">
    <property type="entry name" value="SIS_PGI_1"/>
    <property type="match status" value="1"/>
</dbReference>
<dbReference type="Proteomes" id="UP000509510">
    <property type="component" value="Chromosome I"/>
</dbReference>
<keyword evidence="12" id="KW-0812">Transmembrane</keyword>
<evidence type="ECO:0000256" key="3">
    <source>
        <dbReference type="ARBA" id="ARBA00011952"/>
    </source>
</evidence>
<evidence type="ECO:0000256" key="10">
    <source>
        <dbReference type="RuleBase" id="RU000612"/>
    </source>
</evidence>
<sequence length="956" mass="104007">MPGFNQASDLEAWKKLQQHHADVGKSIVLKEEFAKDPSRFQKFSRTFTNTVDGKDVLFDFSKNFLTDETLDLLVKLAQEANLEQLRDAMFKGEHINFTEDRAVYHAALRNTSNQPMQVDGQSVVEDVNSVLDHMREFSEQVRSGQWQGYSGQKIKTIINIGIGGSDLGPVMVTEALKPYGDRDLKLHFVSNIDGTHIAEALKESDPETTLFLIASKTFTTAETTTNANTAKKWFLEKAKDESYIAKHFVALSTNEAEVTKFGIDKKNMFGFESWVGGRYSVWSAIGLSVALYIGFDNFKEFLAGAHAMDKHFQEAPLKENIPAIAGLLSVWYSDFFGAQTHLVAPFDQYLHRFPAYLQQLSMESNGKAITRSGDYVKYTTGPILFGEPATNAQHSFFQLLHQGTKLIPTDFLLAIESHNPVEGGKHQRMLASNFFAQAEALMIGKTPEQVKAENAPDDLVPHKTFLGNRPTTSILAQKITPSTLGALIAFYEHLTFTEGAVWNINSFDQWGVELGKVLAKNIQKELETAGAGGNHDASTAGLIQAFKKTPQQQIAGAHSGGECCSFTHKMPRSIFLTVASSILALVCDSAVGREVRGYSYGQQIPVSCLNRTIDSGEHIEDKLGHLQYISFPTCNETSLPLALRYGVTETISCTIDSLSDDMYHLLEYYVHSDAPLSCRIPTSPLSGNPTSTSSESSSNSKSKKDEEYQVVPVDSDDGSGAGGSGAAAGGLPYTPLTIALQGTLQRSHLHIWTDMNVLMHQLSTVESPRKKSAAKYSSTPGYVVAGAAYSLPELHSKDPENPLSAEEEDAAIIENARNPWTAGHGTKVIRGEPLTLVFRVSWVPGADSLGWLDHSHAHQGTTLLGVITKLIFFVMAAGIGALFASYYQKVVRRGGGGWHGDGILGRPFKGRRGSTSGVSYGNGGWSNGYGGFATSNVSVSAGVGNGGGYGGYGKKD</sequence>
<evidence type="ECO:0000256" key="2">
    <source>
        <dbReference type="ARBA" id="ARBA00006604"/>
    </source>
</evidence>
<comment type="function">
    <text evidence="8">In the cytoplasm, catalyzes the conversion of glucose-6-phosphate to fructose-6-phosphate, the second step in glycolysis, and the reverse reaction during gluconeogenesis.</text>
</comment>
<dbReference type="GO" id="GO:0006096">
    <property type="term" value="P:glycolytic process"/>
    <property type="evidence" value="ECO:0007669"/>
    <property type="project" value="UniProtKB-UniPathway"/>
</dbReference>
<evidence type="ECO:0000256" key="1">
    <source>
        <dbReference type="ARBA" id="ARBA00004926"/>
    </source>
</evidence>
<gene>
    <name evidence="13" type="ORF">TRUGW13939_01874</name>
</gene>
<evidence type="ECO:0000256" key="11">
    <source>
        <dbReference type="SAM" id="MobiDB-lite"/>
    </source>
</evidence>
<dbReference type="GO" id="GO:0051156">
    <property type="term" value="P:glucose 6-phosphate metabolic process"/>
    <property type="evidence" value="ECO:0007669"/>
    <property type="project" value="TreeGrafter"/>
</dbReference>
<dbReference type="Gene3D" id="3.40.50.10490">
    <property type="entry name" value="Glucose-6-phosphate isomerase like protein, domain 1"/>
    <property type="match status" value="2"/>
</dbReference>
<dbReference type="SUPFAM" id="SSF53697">
    <property type="entry name" value="SIS domain"/>
    <property type="match status" value="1"/>
</dbReference>
<keyword evidence="7 10" id="KW-0413">Isomerase</keyword>
<dbReference type="PROSITE" id="PS00765">
    <property type="entry name" value="P_GLUCOSE_ISOMERASE_1"/>
    <property type="match status" value="1"/>
</dbReference>
<dbReference type="PRINTS" id="PR00662">
    <property type="entry name" value="G6PISOMERASE"/>
</dbReference>
<keyword evidence="5 10" id="KW-0312">Gluconeogenesis</keyword>